<accession>A0ABV3ZI62</accession>
<reference evidence="1 2" key="1">
    <citation type="submission" date="2023-07" db="EMBL/GenBank/DDBJ databases">
        <authorList>
            <person name="Lian W.-H."/>
        </authorList>
    </citation>
    <scope>NUCLEOTIDE SEQUENCE [LARGE SCALE GENOMIC DNA]</scope>
    <source>
        <strain evidence="1 2">SYSU DXS3180</strain>
    </source>
</reference>
<evidence type="ECO:0000313" key="1">
    <source>
        <dbReference type="EMBL" id="MEX6689255.1"/>
    </source>
</evidence>
<keyword evidence="2" id="KW-1185">Reference proteome</keyword>
<dbReference type="RefSeq" id="WP_369330661.1">
    <property type="nucleotide sequence ID" value="NZ_JAULBC010000005.1"/>
</dbReference>
<dbReference type="Proteomes" id="UP001560573">
    <property type="component" value="Unassembled WGS sequence"/>
</dbReference>
<gene>
    <name evidence="1" type="ORF">QTN47_17225</name>
</gene>
<organism evidence="1 2">
    <name type="scientific">Danxiaibacter flavus</name>
    <dbReference type="NCBI Taxonomy" id="3049108"/>
    <lineage>
        <taxon>Bacteria</taxon>
        <taxon>Pseudomonadati</taxon>
        <taxon>Bacteroidota</taxon>
        <taxon>Chitinophagia</taxon>
        <taxon>Chitinophagales</taxon>
        <taxon>Chitinophagaceae</taxon>
        <taxon>Danxiaibacter</taxon>
    </lineage>
</organism>
<dbReference type="EMBL" id="JAULBC010000005">
    <property type="protein sequence ID" value="MEX6689255.1"/>
    <property type="molecule type" value="Genomic_DNA"/>
</dbReference>
<comment type="caution">
    <text evidence="1">The sequence shown here is derived from an EMBL/GenBank/DDBJ whole genome shotgun (WGS) entry which is preliminary data.</text>
</comment>
<evidence type="ECO:0008006" key="3">
    <source>
        <dbReference type="Google" id="ProtNLM"/>
    </source>
</evidence>
<proteinExistence type="predicted"/>
<evidence type="ECO:0000313" key="2">
    <source>
        <dbReference type="Proteomes" id="UP001560573"/>
    </source>
</evidence>
<name>A0ABV3ZI62_9BACT</name>
<sequence length="151" mass="17592">MSVKEKNESKKTSTGFILGITKIDVEDFKNNVPVDLDVTNDSSIKFEYRARLKTDEEKRRLTLSIYYAFIRDEETLFEIRVNTEFIISSFQDYITANHSKKKILMNRLVDVANAHTRAILAMKLEGFKMRALHLPFLRPDEISDTLLTQDK</sequence>
<protein>
    <recommendedName>
        <fullName evidence="3">Preprotein translocase subunit SecB</fullName>
    </recommendedName>
</protein>